<dbReference type="PANTHER" id="PTHR14097:SF9">
    <property type="entry name" value="EPIMERASE, PUTATIVE (AFU_ORTHOLOGUE AFUA_8G07320)-RELATED"/>
    <property type="match status" value="1"/>
</dbReference>
<evidence type="ECO:0000313" key="1">
    <source>
        <dbReference type="EMBL" id="KAG4414729.1"/>
    </source>
</evidence>
<protein>
    <recommendedName>
        <fullName evidence="3">NAD(P)-binding domain-containing protein</fullName>
    </recommendedName>
</protein>
<keyword evidence="2" id="KW-1185">Reference proteome</keyword>
<dbReference type="SUPFAM" id="SSF51735">
    <property type="entry name" value="NAD(P)-binding Rossmann-fold domains"/>
    <property type="match status" value="1"/>
</dbReference>
<evidence type="ECO:0000313" key="2">
    <source>
        <dbReference type="Proteomes" id="UP000664132"/>
    </source>
</evidence>
<dbReference type="OrthoDB" id="3535423at2759"/>
<evidence type="ECO:0008006" key="3">
    <source>
        <dbReference type="Google" id="ProtNLM"/>
    </source>
</evidence>
<dbReference type="InterPro" id="IPR036291">
    <property type="entry name" value="NAD(P)-bd_dom_sf"/>
</dbReference>
<gene>
    <name evidence="1" type="ORF">IFR04_012116</name>
</gene>
<dbReference type="PANTHER" id="PTHR14097">
    <property type="entry name" value="OXIDOREDUCTASE HTATIP2"/>
    <property type="match status" value="1"/>
</dbReference>
<accession>A0A8H7T7A8</accession>
<comment type="caution">
    <text evidence="1">The sequence shown here is derived from an EMBL/GenBank/DDBJ whole genome shotgun (WGS) entry which is preliminary data.</text>
</comment>
<dbReference type="AlphaFoldDB" id="A0A8H7T7A8"/>
<proteinExistence type="predicted"/>
<sequence>MKIILTGSSGFIGTEVLTQAISNPNITSIVVLSRKPLPEQVTSNSKVNVVIIEDFTSYTPDVLKPLEGADGCVWAIGAKSTNIEVTRKVTVEFTLAAAKAFAKLPRTQGRPFHFVFLSGFVVVRDQNASVWLFGEARKVAGEAELNLIDFAEQNAGFESFIARPAFVLPKDGGVKNVVMGVLPSVKIDALAAVLLDASMHGGELQTLENADLVTRGRELAKP</sequence>
<dbReference type="EMBL" id="JAFJYH010000251">
    <property type="protein sequence ID" value="KAG4414729.1"/>
    <property type="molecule type" value="Genomic_DNA"/>
</dbReference>
<dbReference type="Proteomes" id="UP000664132">
    <property type="component" value="Unassembled WGS sequence"/>
</dbReference>
<dbReference type="Gene3D" id="3.40.50.720">
    <property type="entry name" value="NAD(P)-binding Rossmann-like Domain"/>
    <property type="match status" value="1"/>
</dbReference>
<organism evidence="1 2">
    <name type="scientific">Cadophora malorum</name>
    <dbReference type="NCBI Taxonomy" id="108018"/>
    <lineage>
        <taxon>Eukaryota</taxon>
        <taxon>Fungi</taxon>
        <taxon>Dikarya</taxon>
        <taxon>Ascomycota</taxon>
        <taxon>Pezizomycotina</taxon>
        <taxon>Leotiomycetes</taxon>
        <taxon>Helotiales</taxon>
        <taxon>Ploettnerulaceae</taxon>
        <taxon>Cadophora</taxon>
    </lineage>
</organism>
<reference evidence="1" key="1">
    <citation type="submission" date="2021-02" db="EMBL/GenBank/DDBJ databases">
        <title>Genome sequence Cadophora malorum strain M34.</title>
        <authorList>
            <person name="Stefanovic E."/>
            <person name="Vu D."/>
            <person name="Scully C."/>
            <person name="Dijksterhuis J."/>
            <person name="Roader J."/>
            <person name="Houbraken J."/>
        </authorList>
    </citation>
    <scope>NUCLEOTIDE SEQUENCE</scope>
    <source>
        <strain evidence="1">M34</strain>
    </source>
</reference>
<name>A0A8H7T7A8_9HELO</name>